<proteinExistence type="predicted"/>
<sequence>MAMRLFWRHGYEGVSINDLTGAMGIAPPSLYAAFGTKADLYREALQRYTDRPETQFHPEPRGTLAETIRHLLETAADAVTSPEGETGCMVSTGLLACGEAHADLAQEVAAIRKGMHPQLVALLKRWLAPRNAQATATYLLTLMQGMAIQARDGADRATLQQIIEISLSGLPGNEAAKPDA</sequence>
<dbReference type="GO" id="GO:0003677">
    <property type="term" value="F:DNA binding"/>
    <property type="evidence" value="ECO:0007669"/>
    <property type="project" value="UniProtKB-UniRule"/>
</dbReference>
<dbReference type="SUPFAM" id="SSF46689">
    <property type="entry name" value="Homeodomain-like"/>
    <property type="match status" value="1"/>
</dbReference>
<evidence type="ECO:0000259" key="5">
    <source>
        <dbReference type="PROSITE" id="PS50977"/>
    </source>
</evidence>
<organism evidence="6 7">
    <name type="scientific">Martelella mediterranea DSM 17316</name>
    <dbReference type="NCBI Taxonomy" id="1122214"/>
    <lineage>
        <taxon>Bacteria</taxon>
        <taxon>Pseudomonadati</taxon>
        <taxon>Pseudomonadota</taxon>
        <taxon>Alphaproteobacteria</taxon>
        <taxon>Hyphomicrobiales</taxon>
        <taxon>Aurantimonadaceae</taxon>
        <taxon>Martelella</taxon>
    </lineage>
</organism>
<dbReference type="EMBL" id="CP020330">
    <property type="protein sequence ID" value="AQZ51608.1"/>
    <property type="molecule type" value="Genomic_DNA"/>
</dbReference>
<dbReference type="InterPro" id="IPR001647">
    <property type="entry name" value="HTH_TetR"/>
</dbReference>
<reference evidence="6 7" key="1">
    <citation type="submission" date="2017-03" db="EMBL/GenBank/DDBJ databases">
        <title>Foreign affairs: Plasmid Transfer between Roseobacters and Rhizobia.</title>
        <authorList>
            <person name="Bartling P."/>
            <person name="Bunk B."/>
            <person name="Overmann J."/>
            <person name="Brinkmann H."/>
            <person name="Petersen J."/>
        </authorList>
    </citation>
    <scope>NUCLEOTIDE SEQUENCE [LARGE SCALE GENOMIC DNA]</scope>
    <source>
        <strain evidence="6 7">MACL11</strain>
    </source>
</reference>
<protein>
    <submittedName>
        <fullName evidence="6">Copper outer membrane regulator</fullName>
    </submittedName>
</protein>
<evidence type="ECO:0000256" key="3">
    <source>
        <dbReference type="ARBA" id="ARBA00023163"/>
    </source>
</evidence>
<keyword evidence="7" id="KW-1185">Reference proteome</keyword>
<accession>A0A1U9Z1Q6</accession>
<keyword evidence="1" id="KW-0805">Transcription regulation</keyword>
<evidence type="ECO:0000256" key="1">
    <source>
        <dbReference type="ARBA" id="ARBA00023015"/>
    </source>
</evidence>
<dbReference type="PANTHER" id="PTHR47506:SF1">
    <property type="entry name" value="HTH-TYPE TRANSCRIPTIONAL REGULATOR YJDC"/>
    <property type="match status" value="1"/>
</dbReference>
<dbReference type="KEGG" id="mmed:Mame_02273"/>
<dbReference type="Gene3D" id="1.10.10.60">
    <property type="entry name" value="Homeodomain-like"/>
    <property type="match status" value="1"/>
</dbReference>
<name>A0A1U9Z1Q6_9HYPH</name>
<dbReference type="PROSITE" id="PS01081">
    <property type="entry name" value="HTH_TETR_1"/>
    <property type="match status" value="1"/>
</dbReference>
<dbReference type="InterPro" id="IPR023772">
    <property type="entry name" value="DNA-bd_HTH_TetR-type_CS"/>
</dbReference>
<dbReference type="SUPFAM" id="SSF48498">
    <property type="entry name" value="Tetracyclin repressor-like, C-terminal domain"/>
    <property type="match status" value="1"/>
</dbReference>
<dbReference type="STRING" id="1122214.Mame_02273"/>
<dbReference type="Pfam" id="PF00440">
    <property type="entry name" value="TetR_N"/>
    <property type="match status" value="1"/>
</dbReference>
<dbReference type="PROSITE" id="PS50977">
    <property type="entry name" value="HTH_TETR_2"/>
    <property type="match status" value="1"/>
</dbReference>
<dbReference type="InterPro" id="IPR009057">
    <property type="entry name" value="Homeodomain-like_sf"/>
</dbReference>
<keyword evidence="2 4" id="KW-0238">DNA-binding</keyword>
<gene>
    <name evidence="6" type="primary">comR_2</name>
    <name evidence="6" type="ORF">Mame_02273</name>
</gene>
<dbReference type="eggNOG" id="COG1309">
    <property type="taxonomic scope" value="Bacteria"/>
</dbReference>
<dbReference type="Gene3D" id="1.10.357.10">
    <property type="entry name" value="Tetracycline Repressor, domain 2"/>
    <property type="match status" value="1"/>
</dbReference>
<keyword evidence="3" id="KW-0804">Transcription</keyword>
<evidence type="ECO:0000313" key="6">
    <source>
        <dbReference type="EMBL" id="AQZ51608.1"/>
    </source>
</evidence>
<evidence type="ECO:0000313" key="7">
    <source>
        <dbReference type="Proteomes" id="UP000191135"/>
    </source>
</evidence>
<dbReference type="Proteomes" id="UP000191135">
    <property type="component" value="Chromosome"/>
</dbReference>
<dbReference type="InterPro" id="IPR036271">
    <property type="entry name" value="Tet_transcr_reg_TetR-rel_C_sf"/>
</dbReference>
<evidence type="ECO:0000256" key="2">
    <source>
        <dbReference type="ARBA" id="ARBA00023125"/>
    </source>
</evidence>
<dbReference type="AlphaFoldDB" id="A0A1U9Z1Q6"/>
<evidence type="ECO:0000256" key="4">
    <source>
        <dbReference type="PROSITE-ProRule" id="PRU00335"/>
    </source>
</evidence>
<dbReference type="PANTHER" id="PTHR47506">
    <property type="entry name" value="TRANSCRIPTIONAL REGULATORY PROTEIN"/>
    <property type="match status" value="1"/>
</dbReference>
<feature type="domain" description="HTH tetR-type" evidence="5">
    <location>
        <begin position="1"/>
        <end position="52"/>
    </location>
</feature>
<feature type="DNA-binding region" description="H-T-H motif" evidence="4">
    <location>
        <begin position="15"/>
        <end position="34"/>
    </location>
</feature>